<reference evidence="2 3" key="1">
    <citation type="submission" date="2020-08" db="EMBL/GenBank/DDBJ databases">
        <title>Arenibacter gaetbuli sp. nov., isolated from a sand dune.</title>
        <authorList>
            <person name="Park S."/>
            <person name="Yoon J.-H."/>
        </authorList>
    </citation>
    <scope>NUCLEOTIDE SEQUENCE [LARGE SCALE GENOMIC DNA]</scope>
    <source>
        <strain evidence="2 3">BSSL-BM3</strain>
    </source>
</reference>
<keyword evidence="3" id="KW-1185">Reference proteome</keyword>
<dbReference type="InterPro" id="IPR027417">
    <property type="entry name" value="P-loop_NTPase"/>
</dbReference>
<dbReference type="SUPFAM" id="SSF52540">
    <property type="entry name" value="P-loop containing nucleoside triphosphate hydrolases"/>
    <property type="match status" value="1"/>
</dbReference>
<dbReference type="Gene3D" id="3.40.50.300">
    <property type="entry name" value="P-loop containing nucleotide triphosphate hydrolases"/>
    <property type="match status" value="1"/>
</dbReference>
<name>A0ABR7QUB9_9FLAO</name>
<gene>
    <name evidence="2" type="ORF">H4O18_21265</name>
</gene>
<feature type="domain" description="ATPase dynein-related AAA" evidence="1">
    <location>
        <begin position="239"/>
        <end position="401"/>
    </location>
</feature>
<comment type="caution">
    <text evidence="2">The sequence shown here is derived from an EMBL/GenBank/DDBJ whole genome shotgun (WGS) entry which is preliminary data.</text>
</comment>
<evidence type="ECO:0000259" key="1">
    <source>
        <dbReference type="Pfam" id="PF07728"/>
    </source>
</evidence>
<dbReference type="PANTHER" id="PTHR37291:SF1">
    <property type="entry name" value="TYPE IV METHYL-DIRECTED RESTRICTION ENZYME ECOKMCRB SUBUNIT"/>
    <property type="match status" value="1"/>
</dbReference>
<organism evidence="2 3">
    <name type="scientific">Arenibacter arenosicollis</name>
    <dbReference type="NCBI Taxonomy" id="2762274"/>
    <lineage>
        <taxon>Bacteria</taxon>
        <taxon>Pseudomonadati</taxon>
        <taxon>Bacteroidota</taxon>
        <taxon>Flavobacteriia</taxon>
        <taxon>Flavobacteriales</taxon>
        <taxon>Flavobacteriaceae</taxon>
        <taxon>Arenibacter</taxon>
    </lineage>
</organism>
<dbReference type="RefSeq" id="WP_187588448.1">
    <property type="nucleotide sequence ID" value="NZ_JACLHY010000040.1"/>
</dbReference>
<protein>
    <submittedName>
        <fullName evidence="2">AAA family ATPase</fullName>
    </submittedName>
</protein>
<dbReference type="Pfam" id="PF07728">
    <property type="entry name" value="AAA_5"/>
    <property type="match status" value="1"/>
</dbReference>
<accession>A0ABR7QUB9</accession>
<dbReference type="Proteomes" id="UP000618952">
    <property type="component" value="Unassembled WGS sequence"/>
</dbReference>
<dbReference type="EMBL" id="JACLHY010000040">
    <property type="protein sequence ID" value="MBC8770537.1"/>
    <property type="molecule type" value="Genomic_DNA"/>
</dbReference>
<sequence length="534" mass="62803">MNRIDQNEILKSTYALNETINNKLFGLLTLFLSTHNIEEIQTNTTYRVDISDLSNQLQDLFYFGKDLRDYNNNEFWYFRLSKKWETIVKDLISDKKPNILDFSIFYFKNKRFEQLPNSKSLVKDIIDKLNISKSAIEIIFDLHYEDRDIKLSEVDFSNDDLLTAYKVKHNLTSDYETISFDSHFLVKSHPSELSRGPYIQTLYSGMAIQELVLLTKFDLDKYYPKSQRNISITNGLAKNIIFYGAPGTGKSHRINLIISDKLERTERVTFHPEYDYSSFVGGYKPTMLDNDIRYEFVPQAFTKIYVDAWNDLDNDFYLVIEEINRGNCAEIFGDIFQLLDRSNNYEITPSKELKDYLIKEFLDNDKTDGNKLILPPNLHILATMNTSDQSLFPMDSAFKRRWDWEYIPINYEFSDENNSSKFVVQISKIENFSWLSFIKSVNNVIKQNDNLGMDKCLGNYFLKPENDIIEIDTFINKAIFYLWNDVFKDEIEEHSIFKDSTTYEDFFPIRPNGIEKIKEILEILKVDISIIASE</sequence>
<evidence type="ECO:0000313" key="2">
    <source>
        <dbReference type="EMBL" id="MBC8770537.1"/>
    </source>
</evidence>
<proteinExistence type="predicted"/>
<evidence type="ECO:0000313" key="3">
    <source>
        <dbReference type="Proteomes" id="UP000618952"/>
    </source>
</evidence>
<dbReference type="InterPro" id="IPR052934">
    <property type="entry name" value="Methyl-DNA_Rec/Restrict_Enz"/>
</dbReference>
<dbReference type="PANTHER" id="PTHR37291">
    <property type="entry name" value="5-METHYLCYTOSINE-SPECIFIC RESTRICTION ENZYME B"/>
    <property type="match status" value="1"/>
</dbReference>
<dbReference type="InterPro" id="IPR011704">
    <property type="entry name" value="ATPase_dyneun-rel_AAA"/>
</dbReference>